<organism evidence="1 2">
    <name type="scientific">Oryza sativa subsp. japonica</name>
    <name type="common">Rice</name>
    <dbReference type="NCBI Taxonomy" id="39947"/>
    <lineage>
        <taxon>Eukaryota</taxon>
        <taxon>Viridiplantae</taxon>
        <taxon>Streptophyta</taxon>
        <taxon>Embryophyta</taxon>
        <taxon>Tracheophyta</taxon>
        <taxon>Spermatophyta</taxon>
        <taxon>Magnoliopsida</taxon>
        <taxon>Liliopsida</taxon>
        <taxon>Poales</taxon>
        <taxon>Poaceae</taxon>
        <taxon>BOP clade</taxon>
        <taxon>Oryzoideae</taxon>
        <taxon>Oryzeae</taxon>
        <taxon>Oryzinae</taxon>
        <taxon>Oryza</taxon>
        <taxon>Oryza sativa</taxon>
    </lineage>
</organism>
<dbReference type="EMBL" id="AP014957">
    <property type="protein sequence ID" value="BAS75418.1"/>
    <property type="molecule type" value="Genomic_DNA"/>
</dbReference>
<proteinExistence type="predicted"/>
<gene>
    <name evidence="1" type="ordered locus">Os01g0869000</name>
    <name evidence="1" type="ORF">OSNPB_010869000</name>
</gene>
<feature type="non-terminal residue" evidence="1">
    <location>
        <position position="71"/>
    </location>
</feature>
<accession>A0A0P0VAU6</accession>
<protein>
    <submittedName>
        <fullName evidence="1">Os01g0869000 protein</fullName>
    </submittedName>
</protein>
<dbReference type="Proteomes" id="UP000059680">
    <property type="component" value="Chromosome 1"/>
</dbReference>
<reference evidence="2" key="1">
    <citation type="journal article" date="2005" name="Nature">
        <title>The map-based sequence of the rice genome.</title>
        <authorList>
            <consortium name="International rice genome sequencing project (IRGSP)"/>
            <person name="Matsumoto T."/>
            <person name="Wu J."/>
            <person name="Kanamori H."/>
            <person name="Katayose Y."/>
            <person name="Fujisawa M."/>
            <person name="Namiki N."/>
            <person name="Mizuno H."/>
            <person name="Yamamoto K."/>
            <person name="Antonio B.A."/>
            <person name="Baba T."/>
            <person name="Sakata K."/>
            <person name="Nagamura Y."/>
            <person name="Aoki H."/>
            <person name="Arikawa K."/>
            <person name="Arita K."/>
            <person name="Bito T."/>
            <person name="Chiden Y."/>
            <person name="Fujitsuka N."/>
            <person name="Fukunaka R."/>
            <person name="Hamada M."/>
            <person name="Harada C."/>
            <person name="Hayashi A."/>
            <person name="Hijishita S."/>
            <person name="Honda M."/>
            <person name="Hosokawa S."/>
            <person name="Ichikawa Y."/>
            <person name="Idonuma A."/>
            <person name="Iijima M."/>
            <person name="Ikeda M."/>
            <person name="Ikeno M."/>
            <person name="Ito K."/>
            <person name="Ito S."/>
            <person name="Ito T."/>
            <person name="Ito Y."/>
            <person name="Ito Y."/>
            <person name="Iwabuchi A."/>
            <person name="Kamiya K."/>
            <person name="Karasawa W."/>
            <person name="Kurita K."/>
            <person name="Katagiri S."/>
            <person name="Kikuta A."/>
            <person name="Kobayashi H."/>
            <person name="Kobayashi N."/>
            <person name="Machita K."/>
            <person name="Maehara T."/>
            <person name="Masukawa M."/>
            <person name="Mizubayashi T."/>
            <person name="Mukai Y."/>
            <person name="Nagasaki H."/>
            <person name="Nagata Y."/>
            <person name="Naito S."/>
            <person name="Nakashima M."/>
            <person name="Nakama Y."/>
            <person name="Nakamichi Y."/>
            <person name="Nakamura M."/>
            <person name="Meguro A."/>
            <person name="Negishi M."/>
            <person name="Ohta I."/>
            <person name="Ohta T."/>
            <person name="Okamoto M."/>
            <person name="Ono N."/>
            <person name="Saji S."/>
            <person name="Sakaguchi M."/>
            <person name="Sakai K."/>
            <person name="Shibata M."/>
            <person name="Shimokawa T."/>
            <person name="Song J."/>
            <person name="Takazaki Y."/>
            <person name="Terasawa K."/>
            <person name="Tsugane M."/>
            <person name="Tsuji K."/>
            <person name="Ueda S."/>
            <person name="Waki K."/>
            <person name="Yamagata H."/>
            <person name="Yamamoto M."/>
            <person name="Yamamoto S."/>
            <person name="Yamane H."/>
            <person name="Yoshiki S."/>
            <person name="Yoshihara R."/>
            <person name="Yukawa K."/>
            <person name="Zhong H."/>
            <person name="Yano M."/>
            <person name="Yuan Q."/>
            <person name="Ouyang S."/>
            <person name="Liu J."/>
            <person name="Jones K.M."/>
            <person name="Gansberger K."/>
            <person name="Moffat K."/>
            <person name="Hill J."/>
            <person name="Bera J."/>
            <person name="Fadrosh D."/>
            <person name="Jin S."/>
            <person name="Johri S."/>
            <person name="Kim M."/>
            <person name="Overton L."/>
            <person name="Reardon M."/>
            <person name="Tsitrin T."/>
            <person name="Vuong H."/>
            <person name="Weaver B."/>
            <person name="Ciecko A."/>
            <person name="Tallon L."/>
            <person name="Jackson J."/>
            <person name="Pai G."/>
            <person name="Aken S.V."/>
            <person name="Utterback T."/>
            <person name="Reidmuller S."/>
            <person name="Feldblyum T."/>
            <person name="Hsiao J."/>
            <person name="Zismann V."/>
            <person name="Iobst S."/>
            <person name="de Vazeille A.R."/>
            <person name="Buell C.R."/>
            <person name="Ying K."/>
            <person name="Li Y."/>
            <person name="Lu T."/>
            <person name="Huang Y."/>
            <person name="Zhao Q."/>
            <person name="Feng Q."/>
            <person name="Zhang L."/>
            <person name="Zhu J."/>
            <person name="Weng Q."/>
            <person name="Mu J."/>
            <person name="Lu Y."/>
            <person name="Fan D."/>
            <person name="Liu Y."/>
            <person name="Guan J."/>
            <person name="Zhang Y."/>
            <person name="Yu S."/>
            <person name="Liu X."/>
            <person name="Zhang Y."/>
            <person name="Hong G."/>
            <person name="Han B."/>
            <person name="Choisne N."/>
            <person name="Demange N."/>
            <person name="Orjeda G."/>
            <person name="Samain S."/>
            <person name="Cattolico L."/>
            <person name="Pelletier E."/>
            <person name="Couloux A."/>
            <person name="Segurens B."/>
            <person name="Wincker P."/>
            <person name="D'Hont A."/>
            <person name="Scarpelli C."/>
            <person name="Weissenbach J."/>
            <person name="Salanoubat M."/>
            <person name="Quetier F."/>
            <person name="Yu Y."/>
            <person name="Kim H.R."/>
            <person name="Rambo T."/>
            <person name="Currie J."/>
            <person name="Collura K."/>
            <person name="Luo M."/>
            <person name="Yang T."/>
            <person name="Ammiraju J.S.S."/>
            <person name="Engler F."/>
            <person name="Soderlund C."/>
            <person name="Wing R.A."/>
            <person name="Palmer L.E."/>
            <person name="de la Bastide M."/>
            <person name="Spiegel L."/>
            <person name="Nascimento L."/>
            <person name="Zutavern T."/>
            <person name="O'Shaughnessy A."/>
            <person name="Dike S."/>
            <person name="Dedhia N."/>
            <person name="Preston R."/>
            <person name="Balija V."/>
            <person name="McCombie W.R."/>
            <person name="Chow T."/>
            <person name="Chen H."/>
            <person name="Chung M."/>
            <person name="Chen C."/>
            <person name="Shaw J."/>
            <person name="Wu H."/>
            <person name="Hsiao K."/>
            <person name="Chao Y."/>
            <person name="Chu M."/>
            <person name="Cheng C."/>
            <person name="Hour A."/>
            <person name="Lee P."/>
            <person name="Lin S."/>
            <person name="Lin Y."/>
            <person name="Liou J."/>
            <person name="Liu S."/>
            <person name="Hsing Y."/>
            <person name="Raghuvanshi S."/>
            <person name="Mohanty A."/>
            <person name="Bharti A.K."/>
            <person name="Gaur A."/>
            <person name="Gupta V."/>
            <person name="Kumar D."/>
            <person name="Ravi V."/>
            <person name="Vij S."/>
            <person name="Kapur A."/>
            <person name="Khurana P."/>
            <person name="Khurana P."/>
            <person name="Khurana J.P."/>
            <person name="Tyagi A.K."/>
            <person name="Gaikwad K."/>
            <person name="Singh A."/>
            <person name="Dalal V."/>
            <person name="Srivastava S."/>
            <person name="Dixit A."/>
            <person name="Pal A.K."/>
            <person name="Ghazi I.A."/>
            <person name="Yadav M."/>
            <person name="Pandit A."/>
            <person name="Bhargava A."/>
            <person name="Sureshbabu K."/>
            <person name="Batra K."/>
            <person name="Sharma T.R."/>
            <person name="Mohapatra T."/>
            <person name="Singh N.K."/>
            <person name="Messing J."/>
            <person name="Nelson A.B."/>
            <person name="Fuks G."/>
            <person name="Kavchok S."/>
            <person name="Keizer G."/>
            <person name="Linton E."/>
            <person name="Llaca V."/>
            <person name="Song R."/>
            <person name="Tanyolac B."/>
            <person name="Young S."/>
            <person name="Ho-Il K."/>
            <person name="Hahn J.H."/>
            <person name="Sangsakoo G."/>
            <person name="Vanavichit A."/>
            <person name="de Mattos Luiz.A.T."/>
            <person name="Zimmer P.D."/>
            <person name="Malone G."/>
            <person name="Dellagostin O."/>
            <person name="de Oliveira A.C."/>
            <person name="Bevan M."/>
            <person name="Bancroft I."/>
            <person name="Minx P."/>
            <person name="Cordum H."/>
            <person name="Wilson R."/>
            <person name="Cheng Z."/>
            <person name="Jin W."/>
            <person name="Jiang J."/>
            <person name="Leong S.A."/>
            <person name="Iwama H."/>
            <person name="Gojobori T."/>
            <person name="Itoh T."/>
            <person name="Niimura Y."/>
            <person name="Fujii Y."/>
            <person name="Habara T."/>
            <person name="Sakai H."/>
            <person name="Sato Y."/>
            <person name="Wilson G."/>
            <person name="Kumar K."/>
            <person name="McCouch S."/>
            <person name="Juretic N."/>
            <person name="Hoen D."/>
            <person name="Wright S."/>
            <person name="Bruskiewich R."/>
            <person name="Bureau T."/>
            <person name="Miyao A."/>
            <person name="Hirochika H."/>
            <person name="Nishikawa T."/>
            <person name="Kadowaki K."/>
            <person name="Sugiura M."/>
            <person name="Burr B."/>
            <person name="Sasaki T."/>
        </authorList>
    </citation>
    <scope>NUCLEOTIDE SEQUENCE [LARGE SCALE GENOMIC DNA]</scope>
    <source>
        <strain evidence="2">cv. Nipponbare</strain>
    </source>
</reference>
<evidence type="ECO:0000313" key="1">
    <source>
        <dbReference type="EMBL" id="BAS75418.1"/>
    </source>
</evidence>
<keyword evidence="2" id="KW-1185">Reference proteome</keyword>
<dbReference type="PANTHER" id="PTHR31860">
    <property type="entry name" value="HEAT-INDUCIBLE TRANSCRIPTION REPRESSOR (DUF639)-RELATED"/>
    <property type="match status" value="1"/>
</dbReference>
<dbReference type="ExpressionAtlas" id="A0A0P0VAU6">
    <property type="expression patterns" value="baseline and differential"/>
</dbReference>
<dbReference type="AlphaFoldDB" id="A0A0P0VAU6"/>
<sequence>CCFRYLSRDNSDLHPSLKELAFQRLIFMTMLAWEDPYGEDDDTESSLDNYSILTCWRRCLCPNCPCCGRCS</sequence>
<dbReference type="Gramene" id="Os01t0869000-03">
    <property type="protein sequence ID" value="Os01t0869000-03"/>
    <property type="gene ID" value="Os01g0869000"/>
</dbReference>
<reference evidence="1 2" key="2">
    <citation type="journal article" date="2013" name="Plant Cell Physiol.">
        <title>Rice Annotation Project Database (RAP-DB): an integrative and interactive database for rice genomics.</title>
        <authorList>
            <person name="Sakai H."/>
            <person name="Lee S.S."/>
            <person name="Tanaka T."/>
            <person name="Numa H."/>
            <person name="Kim J."/>
            <person name="Kawahara Y."/>
            <person name="Wakimoto H."/>
            <person name="Yang C.C."/>
            <person name="Iwamoto M."/>
            <person name="Abe T."/>
            <person name="Yamada Y."/>
            <person name="Muto A."/>
            <person name="Inokuchi H."/>
            <person name="Ikemura T."/>
            <person name="Matsumoto T."/>
            <person name="Sasaki T."/>
            <person name="Itoh T."/>
        </authorList>
    </citation>
    <scope>NUCLEOTIDE SEQUENCE [LARGE SCALE GENOMIC DNA]</scope>
    <source>
        <strain evidence="2">cv. Nipponbare</strain>
    </source>
</reference>
<evidence type="ECO:0000313" key="2">
    <source>
        <dbReference type="Proteomes" id="UP000059680"/>
    </source>
</evidence>
<name>A0A0P0VAU6_ORYSJ</name>
<reference evidence="1 2" key="3">
    <citation type="journal article" date="2013" name="Rice">
        <title>Improvement of the Oryza sativa Nipponbare reference genome using next generation sequence and optical map data.</title>
        <authorList>
            <person name="Kawahara Y."/>
            <person name="de la Bastide M."/>
            <person name="Hamilton J.P."/>
            <person name="Kanamori H."/>
            <person name="McCombie W.R."/>
            <person name="Ouyang S."/>
            <person name="Schwartz D.C."/>
            <person name="Tanaka T."/>
            <person name="Wu J."/>
            <person name="Zhou S."/>
            <person name="Childs K.L."/>
            <person name="Davidson R.M."/>
            <person name="Lin H."/>
            <person name="Quesada-Ocampo L."/>
            <person name="Vaillancourt B."/>
            <person name="Sakai H."/>
            <person name="Lee S.S."/>
            <person name="Kim J."/>
            <person name="Numa H."/>
            <person name="Itoh T."/>
            <person name="Buell C.R."/>
            <person name="Matsumoto T."/>
        </authorList>
    </citation>
    <scope>NUCLEOTIDE SEQUENCE [LARGE SCALE GENOMIC DNA]</scope>
    <source>
        <strain evidence="2">cv. Nipponbare</strain>
    </source>
</reference>
<dbReference type="PANTHER" id="PTHR31860:SF3">
    <property type="entry name" value="PROTEIN, PUTATIVE (DUF639)-RELATED"/>
    <property type="match status" value="1"/>
</dbReference>